<gene>
    <name evidence="1" type="ORF">PGIGA_G00209690</name>
</gene>
<protein>
    <submittedName>
        <fullName evidence="1">Uncharacterized protein</fullName>
    </submittedName>
</protein>
<sequence length="85" mass="9450">MAAGLQTGALRVMTENGKSRHVLWEQRRSQDDGWHTENVDVAWRDRAPESVVFEGTRGSLARGEIGLDNVVLISGSCHDAEEKLF</sequence>
<name>A0ACC5WFU9_PANGG</name>
<dbReference type="Proteomes" id="UP000829447">
    <property type="component" value="Linkage Group LG5"/>
</dbReference>
<proteinExistence type="predicted"/>
<comment type="caution">
    <text evidence="1">The sequence shown here is derived from an EMBL/GenBank/DDBJ whole genome shotgun (WGS) entry which is preliminary data.</text>
</comment>
<keyword evidence="2" id="KW-1185">Reference proteome</keyword>
<evidence type="ECO:0000313" key="2">
    <source>
        <dbReference type="Proteomes" id="UP000829447"/>
    </source>
</evidence>
<dbReference type="EMBL" id="CM040458">
    <property type="protein sequence ID" value="MCI4377963.1"/>
    <property type="molecule type" value="Genomic_DNA"/>
</dbReference>
<organism evidence="1 2">
    <name type="scientific">Pangasianodon gigas</name>
    <name type="common">Mekong giant catfish</name>
    <name type="synonym">Pangasius gigas</name>
    <dbReference type="NCBI Taxonomy" id="30993"/>
    <lineage>
        <taxon>Eukaryota</taxon>
        <taxon>Metazoa</taxon>
        <taxon>Chordata</taxon>
        <taxon>Craniata</taxon>
        <taxon>Vertebrata</taxon>
        <taxon>Euteleostomi</taxon>
        <taxon>Actinopterygii</taxon>
        <taxon>Neopterygii</taxon>
        <taxon>Teleostei</taxon>
        <taxon>Ostariophysi</taxon>
        <taxon>Siluriformes</taxon>
        <taxon>Pangasiidae</taxon>
        <taxon>Pangasianodon</taxon>
    </lineage>
</organism>
<evidence type="ECO:0000313" key="1">
    <source>
        <dbReference type="EMBL" id="MCI4377963.1"/>
    </source>
</evidence>
<accession>A0ACC5WFU9</accession>
<reference evidence="1 2" key="1">
    <citation type="journal article" date="2022" name="bioRxiv">
        <title>An ancient truncated duplication of the anti-Mullerian hormone receptor type 2 gene is a potential conserved master sex determinant in the Pangasiidae catfish family.</title>
        <authorList>
            <person name="Wen M."/>
            <person name="Pan Q."/>
            <person name="Jouanno E."/>
            <person name="Montfort J."/>
            <person name="Zahm M."/>
            <person name="Cabau C."/>
            <person name="Klopp C."/>
            <person name="Iampietro C."/>
            <person name="Roques C."/>
            <person name="Bouchez O."/>
            <person name="Castinel A."/>
            <person name="Donnadieu C."/>
            <person name="Parrinello H."/>
            <person name="Poncet C."/>
            <person name="Belmonte E."/>
            <person name="Gautier V."/>
            <person name="Avarre J.-C."/>
            <person name="Dugue R."/>
            <person name="Gustiano R."/>
            <person name="Ha T.T.T."/>
            <person name="Campet M."/>
            <person name="Sriphairoj K."/>
            <person name="Ribolli J."/>
            <person name="de Almeida F.L."/>
            <person name="Desvignes T."/>
            <person name="Postlethwait J.H."/>
            <person name="Bucao C.F."/>
            <person name="Robinson-Rechavi M."/>
            <person name="Bobe J."/>
            <person name="Herpin A."/>
            <person name="Guiguen Y."/>
        </authorList>
    </citation>
    <scope>NUCLEOTIDE SEQUENCE [LARGE SCALE GENOMIC DNA]</scope>
    <source>
        <strain evidence="1">YG-Dec2019</strain>
    </source>
</reference>